<dbReference type="Gene3D" id="3.40.50.300">
    <property type="entry name" value="P-loop containing nucleotide triphosphate hydrolases"/>
    <property type="match status" value="1"/>
</dbReference>
<protein>
    <submittedName>
        <fullName evidence="6">Energy-coupling factor ABC transporter ATP-binding protein</fullName>
    </submittedName>
</protein>
<evidence type="ECO:0000313" key="6">
    <source>
        <dbReference type="EMBL" id="MCP1337922.1"/>
    </source>
</evidence>
<keyword evidence="2" id="KW-0813">Transport</keyword>
<dbReference type="GO" id="GO:0016887">
    <property type="term" value="F:ATP hydrolysis activity"/>
    <property type="evidence" value="ECO:0007669"/>
    <property type="project" value="InterPro"/>
</dbReference>
<dbReference type="EMBL" id="JAMZFT010000004">
    <property type="protein sequence ID" value="MCP1337922.1"/>
    <property type="molecule type" value="Genomic_DNA"/>
</dbReference>
<dbReference type="PROSITE" id="PS50893">
    <property type="entry name" value="ABC_TRANSPORTER_2"/>
    <property type="match status" value="1"/>
</dbReference>
<dbReference type="InterPro" id="IPR015856">
    <property type="entry name" value="ABC_transpr_CbiO/EcfA_su"/>
</dbReference>
<dbReference type="RefSeq" id="WP_269333882.1">
    <property type="nucleotide sequence ID" value="NZ_JAMZFT010000004.1"/>
</dbReference>
<dbReference type="SUPFAM" id="SSF52540">
    <property type="entry name" value="P-loop containing nucleoside triphosphate hydrolases"/>
    <property type="match status" value="1"/>
</dbReference>
<dbReference type="SMART" id="SM00382">
    <property type="entry name" value="AAA"/>
    <property type="match status" value="1"/>
</dbReference>
<dbReference type="InterPro" id="IPR050095">
    <property type="entry name" value="ECF_ABC_transporter_ATP-bd"/>
</dbReference>
<dbReference type="InterPro" id="IPR003593">
    <property type="entry name" value="AAA+_ATPase"/>
</dbReference>
<evidence type="ECO:0000259" key="5">
    <source>
        <dbReference type="PROSITE" id="PS50893"/>
    </source>
</evidence>
<comment type="caution">
    <text evidence="6">The sequence shown here is derived from an EMBL/GenBank/DDBJ whole genome shotgun (WGS) entry which is preliminary data.</text>
</comment>
<dbReference type="GO" id="GO:0043190">
    <property type="term" value="C:ATP-binding cassette (ABC) transporter complex"/>
    <property type="evidence" value="ECO:0007669"/>
    <property type="project" value="TreeGrafter"/>
</dbReference>
<keyword evidence="3" id="KW-0547">Nucleotide-binding</keyword>
<dbReference type="InterPro" id="IPR027417">
    <property type="entry name" value="P-loop_NTPase"/>
</dbReference>
<evidence type="ECO:0000256" key="1">
    <source>
        <dbReference type="ARBA" id="ARBA00005417"/>
    </source>
</evidence>
<sequence>MSATDGIHLTDVSVVRGGRAILDGISLDMTERRVALVGRNGSGKSTLARVIKGLIRPDAGTVRLYGIDPAKRDFGSLSVAGFLFQNSDHQILCPTVLEEIAFGLTENAVPQAEAERTTLALMEAHGIAGWRDRAVSTLSEGQRRLVCLLAVLVMEPRVLLLDEPYTGLDIPTRIRLDAFIAQLPQQTVMISHDPDTVESFDRVLWIDAGRVRADGAPADVLPAFLAAMQAEGQADSAWSA</sequence>
<keyword evidence="4 6" id="KW-0067">ATP-binding</keyword>
<proteinExistence type="inferred from homology"/>
<dbReference type="PANTHER" id="PTHR43553">
    <property type="entry name" value="HEAVY METAL TRANSPORTER"/>
    <property type="match status" value="1"/>
</dbReference>
<evidence type="ECO:0000256" key="3">
    <source>
        <dbReference type="ARBA" id="ARBA00022741"/>
    </source>
</evidence>
<name>A0A9J6PP97_9PROT</name>
<evidence type="ECO:0000313" key="7">
    <source>
        <dbReference type="Proteomes" id="UP001055804"/>
    </source>
</evidence>
<keyword evidence="7" id="KW-1185">Reference proteome</keyword>
<dbReference type="CDD" id="cd03225">
    <property type="entry name" value="ABC_cobalt_CbiO_domain1"/>
    <property type="match status" value="1"/>
</dbReference>
<comment type="similarity">
    <text evidence="1">Belongs to the ABC transporter superfamily.</text>
</comment>
<dbReference type="GO" id="GO:0042626">
    <property type="term" value="F:ATPase-coupled transmembrane transporter activity"/>
    <property type="evidence" value="ECO:0007669"/>
    <property type="project" value="TreeGrafter"/>
</dbReference>
<gene>
    <name evidence="6" type="ORF">NJQ99_15980</name>
</gene>
<organism evidence="6 7">
    <name type="scientific">Futiania mangrovi</name>
    <dbReference type="NCBI Taxonomy" id="2959716"/>
    <lineage>
        <taxon>Bacteria</taxon>
        <taxon>Pseudomonadati</taxon>
        <taxon>Pseudomonadota</taxon>
        <taxon>Alphaproteobacteria</taxon>
        <taxon>Futianiales</taxon>
        <taxon>Futianiaceae</taxon>
        <taxon>Futiania</taxon>
    </lineage>
</organism>
<dbReference type="GO" id="GO:0005524">
    <property type="term" value="F:ATP binding"/>
    <property type="evidence" value="ECO:0007669"/>
    <property type="project" value="UniProtKB-KW"/>
</dbReference>
<feature type="domain" description="ABC transporter" evidence="5">
    <location>
        <begin position="7"/>
        <end position="233"/>
    </location>
</feature>
<accession>A0A9J6PP97</accession>
<dbReference type="PANTHER" id="PTHR43553:SF24">
    <property type="entry name" value="ENERGY-COUPLING FACTOR TRANSPORTER ATP-BINDING PROTEIN ECFA1"/>
    <property type="match status" value="1"/>
</dbReference>
<reference evidence="6" key="1">
    <citation type="submission" date="2022-06" db="EMBL/GenBank/DDBJ databases">
        <title>Isolation and Genomics of Futiania mangrovii gen. nov., sp. nov., a Rare and Metabolically-versatile member in the Class Alphaproteobacteria.</title>
        <authorList>
            <person name="Liu L."/>
            <person name="Huang W.-C."/>
            <person name="Pan J."/>
            <person name="Li J."/>
            <person name="Huang Y."/>
            <person name="Du H."/>
            <person name="Liu Y."/>
            <person name="Li M."/>
        </authorList>
    </citation>
    <scope>NUCLEOTIDE SEQUENCE</scope>
    <source>
        <strain evidence="6">FT118</strain>
    </source>
</reference>
<evidence type="ECO:0000256" key="4">
    <source>
        <dbReference type="ARBA" id="ARBA00022840"/>
    </source>
</evidence>
<evidence type="ECO:0000256" key="2">
    <source>
        <dbReference type="ARBA" id="ARBA00022448"/>
    </source>
</evidence>
<dbReference type="AlphaFoldDB" id="A0A9J6PP97"/>
<dbReference type="Pfam" id="PF00005">
    <property type="entry name" value="ABC_tran"/>
    <property type="match status" value="1"/>
</dbReference>
<dbReference type="Proteomes" id="UP001055804">
    <property type="component" value="Unassembled WGS sequence"/>
</dbReference>
<dbReference type="InterPro" id="IPR003439">
    <property type="entry name" value="ABC_transporter-like_ATP-bd"/>
</dbReference>